<sequence length="222" mass="24981">MQQRADIYAVIHKGLRAFMGQTLTRVGRVDWEDAEDRGTTLAQVQELLACCAAHLEHEDGFIHPAMEERRPGSSAQTSGDHRDHLRHIEELGRMAARVGESANGARQQAGDELYRALAGFVAENFEHMEIEERYNNSVLWSAYTDAEIMGIEQRLVASVKPEMMQLLLPWMLPYASPAQRAEMLGGMRQGMPGEAFQGVMNMLRDLLLPREWNKLATTMSLA</sequence>
<dbReference type="AlphaFoldDB" id="A0A4R7PF20"/>
<evidence type="ECO:0000259" key="1">
    <source>
        <dbReference type="Pfam" id="PF01814"/>
    </source>
</evidence>
<dbReference type="RefSeq" id="WP_133881280.1">
    <property type="nucleotide sequence ID" value="NZ_MWIN01000015.1"/>
</dbReference>
<protein>
    <submittedName>
        <fullName evidence="2">Hemerythrin HHE cation binding domain-containing protein</fullName>
    </submittedName>
</protein>
<dbReference type="InterPro" id="IPR012312">
    <property type="entry name" value="Hemerythrin-like"/>
</dbReference>
<evidence type="ECO:0000313" key="2">
    <source>
        <dbReference type="EMBL" id="TDU32804.1"/>
    </source>
</evidence>
<dbReference type="OrthoDB" id="5654170at2"/>
<feature type="domain" description="Hemerythrin-like" evidence="1">
    <location>
        <begin position="12"/>
        <end position="133"/>
    </location>
</feature>
<dbReference type="InterPro" id="IPR045808">
    <property type="entry name" value="Hr_FBXL5"/>
</dbReference>
<proteinExistence type="predicted"/>
<dbReference type="CDD" id="cd12109">
    <property type="entry name" value="Hr_FBXL5"/>
    <property type="match status" value="1"/>
</dbReference>
<dbReference type="Pfam" id="PF01814">
    <property type="entry name" value="Hemerythrin"/>
    <property type="match status" value="1"/>
</dbReference>
<dbReference type="GO" id="GO:0006879">
    <property type="term" value="P:intracellular iron ion homeostasis"/>
    <property type="evidence" value="ECO:0007669"/>
    <property type="project" value="InterPro"/>
</dbReference>
<organism evidence="2 3">
    <name type="scientific">Panacagrimonas perspica</name>
    <dbReference type="NCBI Taxonomy" id="381431"/>
    <lineage>
        <taxon>Bacteria</taxon>
        <taxon>Pseudomonadati</taxon>
        <taxon>Pseudomonadota</taxon>
        <taxon>Gammaproteobacteria</taxon>
        <taxon>Nevskiales</taxon>
        <taxon>Nevskiaceae</taxon>
        <taxon>Panacagrimonas</taxon>
    </lineage>
</organism>
<evidence type="ECO:0000313" key="3">
    <source>
        <dbReference type="Proteomes" id="UP000295341"/>
    </source>
</evidence>
<reference evidence="2 3" key="1">
    <citation type="submission" date="2019-03" db="EMBL/GenBank/DDBJ databases">
        <title>Genomic Encyclopedia of Type Strains, Phase IV (KMG-IV): sequencing the most valuable type-strain genomes for metagenomic binning, comparative biology and taxonomic classification.</title>
        <authorList>
            <person name="Goeker M."/>
        </authorList>
    </citation>
    <scope>NUCLEOTIDE SEQUENCE [LARGE SCALE GENOMIC DNA]</scope>
    <source>
        <strain evidence="2 3">DSM 26377</strain>
    </source>
</reference>
<keyword evidence="3" id="KW-1185">Reference proteome</keyword>
<name>A0A4R7PF20_9GAMM</name>
<comment type="caution">
    <text evidence="2">The sequence shown here is derived from an EMBL/GenBank/DDBJ whole genome shotgun (WGS) entry which is preliminary data.</text>
</comment>
<dbReference type="Proteomes" id="UP000295341">
    <property type="component" value="Unassembled WGS sequence"/>
</dbReference>
<dbReference type="Gene3D" id="1.20.120.520">
    <property type="entry name" value="nmb1532 protein domain like"/>
    <property type="match status" value="1"/>
</dbReference>
<accession>A0A4R7PF20</accession>
<gene>
    <name evidence="2" type="ORF">DFR24_2209</name>
</gene>
<dbReference type="EMBL" id="SOBT01000008">
    <property type="protein sequence ID" value="TDU32804.1"/>
    <property type="molecule type" value="Genomic_DNA"/>
</dbReference>